<dbReference type="PANTHER" id="PTHR35812">
    <property type="entry name" value="LIPOPROTEIN"/>
    <property type="match status" value="1"/>
</dbReference>
<feature type="domain" description="Lcl C-terminal" evidence="1">
    <location>
        <begin position="203"/>
        <end position="314"/>
    </location>
</feature>
<sequence>SCPNSEDAFYGQDGNYVINQQSYTKLDDQGNELPNSTTSWAMVRDNVTGLIWEVKQAKDSTQDLSNVHDADNQYAWYDSNPETNGGFSGNFNNGNNTGEYTKILNAQAFGGFSDWRLPSQQELRTIVHAVNYNPTIQTDYFQNTQAKYYWSSTANDYNSDTAWGVYFYNGHDGNSDKVSSAYVRAVRGGKCGTENHLVINNDGTVTDINSGLMWQEEKTPDMSWELALSYCQDLSLAGYSDWRLPGKGTLESITDLALSEPAINTHVFLDNSSGFFWTSTTFAHLPDIAWNIDFDLGYNFNDLKDKPNNVRAVRGGQIQLMDHLFIQAPMQASYWKTGDDMLIQWEPQSFIDNVTISLSRQGGKNGTYEILATTDNDGEFNWTVKGESSVNCMLKIEPVSNPDKGTRQGLFVISQGKS</sequence>
<gene>
    <name evidence="2" type="ORF">OMM_13527</name>
</gene>
<evidence type="ECO:0000313" key="3">
    <source>
        <dbReference type="Proteomes" id="UP000189670"/>
    </source>
</evidence>
<dbReference type="PANTHER" id="PTHR35812:SF1">
    <property type="entry name" value="LIPOPROTEIN"/>
    <property type="match status" value="1"/>
</dbReference>
<reference evidence="3" key="1">
    <citation type="submission" date="2012-11" db="EMBL/GenBank/DDBJ databases">
        <authorList>
            <person name="Lucero-Rivera Y.E."/>
            <person name="Tovar-Ramirez D."/>
        </authorList>
    </citation>
    <scope>NUCLEOTIDE SEQUENCE [LARGE SCALE GENOMIC DNA]</scope>
    <source>
        <strain evidence="3">Araruama</strain>
    </source>
</reference>
<proteinExistence type="predicted"/>
<dbReference type="Pfam" id="PF07603">
    <property type="entry name" value="Lcl_C"/>
    <property type="match status" value="2"/>
</dbReference>
<dbReference type="Proteomes" id="UP000189670">
    <property type="component" value="Unassembled WGS sequence"/>
</dbReference>
<feature type="domain" description="Lcl C-terminal" evidence="1">
    <location>
        <begin position="42"/>
        <end position="187"/>
    </location>
</feature>
<feature type="non-terminal residue" evidence="2">
    <location>
        <position position="1"/>
    </location>
</feature>
<dbReference type="InterPro" id="IPR011460">
    <property type="entry name" value="Lcl_C"/>
</dbReference>
<comment type="caution">
    <text evidence="2">The sequence shown here is derived from an EMBL/GenBank/DDBJ whole genome shotgun (WGS) entry which is preliminary data.</text>
</comment>
<dbReference type="EMBL" id="ATBP01002389">
    <property type="protein sequence ID" value="ETR65915.1"/>
    <property type="molecule type" value="Genomic_DNA"/>
</dbReference>
<feature type="non-terminal residue" evidence="2">
    <location>
        <position position="418"/>
    </location>
</feature>
<evidence type="ECO:0000259" key="1">
    <source>
        <dbReference type="Pfam" id="PF07603"/>
    </source>
</evidence>
<evidence type="ECO:0000313" key="2">
    <source>
        <dbReference type="EMBL" id="ETR65915.1"/>
    </source>
</evidence>
<name>A0A1V1NTL3_9BACT</name>
<protein>
    <recommendedName>
        <fullName evidence="1">Lcl C-terminal domain-containing protein</fullName>
    </recommendedName>
</protein>
<organism evidence="2 3">
    <name type="scientific">Candidatus Magnetoglobus multicellularis str. Araruama</name>
    <dbReference type="NCBI Taxonomy" id="890399"/>
    <lineage>
        <taxon>Bacteria</taxon>
        <taxon>Pseudomonadati</taxon>
        <taxon>Thermodesulfobacteriota</taxon>
        <taxon>Desulfobacteria</taxon>
        <taxon>Desulfobacterales</taxon>
        <taxon>Desulfobacteraceae</taxon>
        <taxon>Candidatus Magnetoglobus</taxon>
    </lineage>
</organism>
<dbReference type="AlphaFoldDB" id="A0A1V1NTL3"/>
<accession>A0A1V1NTL3</accession>